<evidence type="ECO:0000313" key="17">
    <source>
        <dbReference type="EMBL" id="MFC6355345.1"/>
    </source>
</evidence>
<dbReference type="PRINTS" id="PR00756">
    <property type="entry name" value="ALADIPTASE"/>
</dbReference>
<dbReference type="InterPro" id="IPR024571">
    <property type="entry name" value="ERAP1-like_C_dom"/>
</dbReference>
<evidence type="ECO:0000256" key="4">
    <source>
        <dbReference type="ARBA" id="ARBA00012564"/>
    </source>
</evidence>
<evidence type="ECO:0000256" key="7">
    <source>
        <dbReference type="ARBA" id="ARBA00022670"/>
    </source>
</evidence>
<dbReference type="SUPFAM" id="SSF63737">
    <property type="entry name" value="Leukotriene A4 hydrolase N-terminal domain"/>
    <property type="match status" value="1"/>
</dbReference>
<name>A0ABW1VFA7_9MICO</name>
<keyword evidence="9 17" id="KW-0378">Hydrolase</keyword>
<dbReference type="InterPro" id="IPR027268">
    <property type="entry name" value="Peptidase_M4/M1_CTD_sf"/>
</dbReference>
<dbReference type="Pfam" id="PF11838">
    <property type="entry name" value="ERAP1_C"/>
    <property type="match status" value="1"/>
</dbReference>
<evidence type="ECO:0000256" key="1">
    <source>
        <dbReference type="ARBA" id="ARBA00000098"/>
    </source>
</evidence>
<proteinExistence type="inferred from homology"/>
<dbReference type="InterPro" id="IPR001930">
    <property type="entry name" value="Peptidase_M1"/>
</dbReference>
<organism evidence="17 18">
    <name type="scientific">Luethyella okanaganae</name>
    <dbReference type="NCBI Taxonomy" id="69372"/>
    <lineage>
        <taxon>Bacteria</taxon>
        <taxon>Bacillati</taxon>
        <taxon>Actinomycetota</taxon>
        <taxon>Actinomycetes</taxon>
        <taxon>Micrococcales</taxon>
        <taxon>Microbacteriaceae</taxon>
        <taxon>Luethyella</taxon>
    </lineage>
</organism>
<evidence type="ECO:0000256" key="11">
    <source>
        <dbReference type="ARBA" id="ARBA00023049"/>
    </source>
</evidence>
<comment type="similarity">
    <text evidence="3">Belongs to the peptidase M1 family.</text>
</comment>
<dbReference type="Gene3D" id="2.60.40.1730">
    <property type="entry name" value="tricorn interacting facor f3 domain"/>
    <property type="match status" value="1"/>
</dbReference>
<evidence type="ECO:0000259" key="14">
    <source>
        <dbReference type="Pfam" id="PF01433"/>
    </source>
</evidence>
<dbReference type="Gene3D" id="1.10.390.10">
    <property type="entry name" value="Neutral Protease Domain 2"/>
    <property type="match status" value="1"/>
</dbReference>
<keyword evidence="10" id="KW-0862">Zinc</keyword>
<dbReference type="InterPro" id="IPR045357">
    <property type="entry name" value="Aminopeptidase_N-like_N"/>
</dbReference>
<dbReference type="CDD" id="cd09602">
    <property type="entry name" value="M1_APN"/>
    <property type="match status" value="1"/>
</dbReference>
<comment type="catalytic activity">
    <reaction evidence="1">
        <text>Release of an N-terminal amino acid, Xaa-|-Yaa- from a peptide, amide or arylamide. Xaa is preferably Ala, but may be most amino acids including Pro (slow action). When a terminal hydrophobic residue is followed by a prolyl residue, the two may be released as an intact Xaa-Pro dipeptide.</text>
        <dbReference type="EC" id="3.4.11.2"/>
    </reaction>
</comment>
<protein>
    <recommendedName>
        <fullName evidence="5">Aminopeptidase N</fullName>
        <ecNumber evidence="4">3.4.11.2</ecNumber>
    </recommendedName>
    <alternativeName>
        <fullName evidence="12">Alanine aminopeptidase</fullName>
    </alternativeName>
    <alternativeName>
        <fullName evidence="13">Lysyl aminopeptidase</fullName>
    </alternativeName>
</protein>
<sequence>MPGENLTRVEAKERAALISVESYDVRLDLTAGPETFRSETTVTFRARAGASTFIDAITRTVHSVTLNGVELDPAVSDGVRIRLDDLAADNVLTIVADALYTNTGEGLHRFVDPVDDEVYLYSQFEVPDSRRMFAVFEQPDLKATFAFTVTAPGHWEVISNSPTPEPTDAGGGAKTWAFAPTHRISSYITALVAGPYSVVRSELTSRDGRVIPLGVFSRKSLSEYLDADYIFEKTRQGFAYFEEKFDYAYPFAKYDQLFVPEFNAGAMENAGAVTFTETYVFRSKVTDAIRERRVVTILHELAHMWFGDLVTMKWWNDLWLNESFAEWASTIATAEATEWREAWTTFAAMEKSWAYKQDQLPSTHPIVATINDLEDVQVNFDGITYAKGGSVLKQLVAWVGIDAFFAGVAAYFAKNEWGNTELVDLLSELEAASGRDLTEWSKLWLETAGVNTLRPEIETDAAGTITSFAVLQTAVAEYPTIRPHRLAIGLYSFDTPGNSSGKLVRIHRVELDVDGERTEVAELVGLTSPDLVLLNDDDLAYAKIRLDESSLAVAIEHLAAIESPLARSLVWGSVWDATRDAETSANDFVRLVLSNIASESESTTLRTVLGQLVLAATTYTAEGHRAQTIAEVADALWALAQSAQAGSDAQFQFVKFFAGVAESSSHLDSVVELLDGTATLDGLDIDTDLGWELLTALVAGGGAGEIEIATRLAEDNTATGQQAAAQARAAIPTVEAKQAAWSSLVDVDTAPNTIVRVTALGFLRAADATLLEPFVDRYFAMLNDVWRTRSYSIAEKLIVGLYPSPLANPRLAEATRAWLEANPDTPALRRLVTENLAGVDRALAAQARDAR</sequence>
<evidence type="ECO:0000256" key="12">
    <source>
        <dbReference type="ARBA" id="ARBA00029811"/>
    </source>
</evidence>
<keyword evidence="8" id="KW-0479">Metal-binding</keyword>
<dbReference type="Pfam" id="PF01433">
    <property type="entry name" value="Peptidase_M1"/>
    <property type="match status" value="1"/>
</dbReference>
<accession>A0ABW1VFA7</accession>
<feature type="domain" description="Aminopeptidase N-like N-terminal" evidence="16">
    <location>
        <begin position="21"/>
        <end position="188"/>
    </location>
</feature>
<feature type="domain" description="Peptidase M1 membrane alanine aminopeptidase" evidence="14">
    <location>
        <begin position="230"/>
        <end position="444"/>
    </location>
</feature>
<dbReference type="PANTHER" id="PTHR11533:SF174">
    <property type="entry name" value="PUROMYCIN-SENSITIVE AMINOPEPTIDASE-RELATED"/>
    <property type="match status" value="1"/>
</dbReference>
<dbReference type="SUPFAM" id="SSF55486">
    <property type="entry name" value="Metalloproteases ('zincins'), catalytic domain"/>
    <property type="match status" value="1"/>
</dbReference>
<dbReference type="NCBIfam" id="TIGR02412">
    <property type="entry name" value="pepN_strep_liv"/>
    <property type="match status" value="1"/>
</dbReference>
<evidence type="ECO:0000256" key="3">
    <source>
        <dbReference type="ARBA" id="ARBA00010136"/>
    </source>
</evidence>
<dbReference type="InterPro" id="IPR050344">
    <property type="entry name" value="Peptidase_M1_aminopeptidases"/>
</dbReference>
<keyword evidence="11" id="KW-0482">Metalloprotease</keyword>
<keyword evidence="7" id="KW-0645">Protease</keyword>
<evidence type="ECO:0000256" key="8">
    <source>
        <dbReference type="ARBA" id="ARBA00022723"/>
    </source>
</evidence>
<dbReference type="PANTHER" id="PTHR11533">
    <property type="entry name" value="PROTEASE M1 ZINC METALLOPROTEASE"/>
    <property type="match status" value="1"/>
</dbReference>
<keyword evidence="18" id="KW-1185">Reference proteome</keyword>
<evidence type="ECO:0000259" key="16">
    <source>
        <dbReference type="Pfam" id="PF17900"/>
    </source>
</evidence>
<dbReference type="EMBL" id="JBHSTP010000001">
    <property type="protein sequence ID" value="MFC6355345.1"/>
    <property type="molecule type" value="Genomic_DNA"/>
</dbReference>
<dbReference type="Pfam" id="PF17900">
    <property type="entry name" value="Peptidase_M1_N"/>
    <property type="match status" value="1"/>
</dbReference>
<evidence type="ECO:0000256" key="13">
    <source>
        <dbReference type="ARBA" id="ARBA00031533"/>
    </source>
</evidence>
<comment type="caution">
    <text evidence="17">The sequence shown here is derived from an EMBL/GenBank/DDBJ whole genome shotgun (WGS) entry which is preliminary data.</text>
</comment>
<feature type="domain" description="ERAP1-like C-terminal" evidence="15">
    <location>
        <begin position="531"/>
        <end position="840"/>
    </location>
</feature>
<comment type="cofactor">
    <cofactor evidence="2">
        <name>Zn(2+)</name>
        <dbReference type="ChEBI" id="CHEBI:29105"/>
    </cofactor>
</comment>
<evidence type="ECO:0000313" key="18">
    <source>
        <dbReference type="Proteomes" id="UP001596306"/>
    </source>
</evidence>
<gene>
    <name evidence="17" type="primary">pepN</name>
    <name evidence="17" type="ORF">ACFQB0_04380</name>
</gene>
<evidence type="ECO:0000256" key="10">
    <source>
        <dbReference type="ARBA" id="ARBA00022833"/>
    </source>
</evidence>
<dbReference type="EC" id="3.4.11.2" evidence="4"/>
<reference evidence="18" key="1">
    <citation type="journal article" date="2019" name="Int. J. Syst. Evol. Microbiol.">
        <title>The Global Catalogue of Microorganisms (GCM) 10K type strain sequencing project: providing services to taxonomists for standard genome sequencing and annotation.</title>
        <authorList>
            <consortium name="The Broad Institute Genomics Platform"/>
            <consortium name="The Broad Institute Genome Sequencing Center for Infectious Disease"/>
            <person name="Wu L."/>
            <person name="Ma J."/>
        </authorList>
    </citation>
    <scope>NUCLEOTIDE SEQUENCE [LARGE SCALE GENOMIC DNA]</scope>
    <source>
        <strain evidence="18">CCUG 43304</strain>
    </source>
</reference>
<dbReference type="RefSeq" id="WP_386728042.1">
    <property type="nucleotide sequence ID" value="NZ_JBHSTP010000001.1"/>
</dbReference>
<dbReference type="InterPro" id="IPR014782">
    <property type="entry name" value="Peptidase_M1_dom"/>
</dbReference>
<evidence type="ECO:0000256" key="6">
    <source>
        <dbReference type="ARBA" id="ARBA00022438"/>
    </source>
</evidence>
<dbReference type="InterPro" id="IPR042097">
    <property type="entry name" value="Aminopeptidase_N-like_N_sf"/>
</dbReference>
<dbReference type="Proteomes" id="UP001596306">
    <property type="component" value="Unassembled WGS sequence"/>
</dbReference>
<evidence type="ECO:0000256" key="5">
    <source>
        <dbReference type="ARBA" id="ARBA00015611"/>
    </source>
</evidence>
<evidence type="ECO:0000259" key="15">
    <source>
        <dbReference type="Pfam" id="PF11838"/>
    </source>
</evidence>
<dbReference type="InterPro" id="IPR012778">
    <property type="entry name" value="Pept_M1_aminopeptidase"/>
</dbReference>
<evidence type="ECO:0000256" key="9">
    <source>
        <dbReference type="ARBA" id="ARBA00022801"/>
    </source>
</evidence>
<dbReference type="GO" id="GO:0016285">
    <property type="term" value="F:alanyl aminopeptidase activity"/>
    <property type="evidence" value="ECO:0007669"/>
    <property type="project" value="UniProtKB-EC"/>
</dbReference>
<keyword evidence="6 17" id="KW-0031">Aminopeptidase</keyword>
<evidence type="ECO:0000256" key="2">
    <source>
        <dbReference type="ARBA" id="ARBA00001947"/>
    </source>
</evidence>